<dbReference type="PRINTS" id="PR00474">
    <property type="entry name" value="GLU5KINASE"/>
</dbReference>
<dbReference type="InterPro" id="IPR041739">
    <property type="entry name" value="G5K_ProB"/>
</dbReference>
<dbReference type="GO" id="GO:0005524">
    <property type="term" value="F:ATP binding"/>
    <property type="evidence" value="ECO:0007669"/>
    <property type="project" value="UniProtKB-KW"/>
</dbReference>
<feature type="domain" description="PUA" evidence="9">
    <location>
        <begin position="283"/>
        <end position="366"/>
    </location>
</feature>
<evidence type="ECO:0000256" key="8">
    <source>
        <dbReference type="HAMAP-Rule" id="MF_00456"/>
    </source>
</evidence>
<dbReference type="GO" id="GO:0003723">
    <property type="term" value="F:RNA binding"/>
    <property type="evidence" value="ECO:0007669"/>
    <property type="project" value="InterPro"/>
</dbReference>
<sequence length="374" mass="40050">MKDRGALGRSRRWVVKVGSALVTNNGQGLDEGALADWAAQLAALRAQGKQVCLVSSGAVAAGMQRLAWHRRPQALHELQAAAAVGQMRLVQAYETEFARHGLYAAQILLSYADLTDRQRHLNARSTLKTLLDLDAIPIINENDTVSTEELRFGDNDSLASLVANLVEAELMVILTDQDGLFDCDPRNNPGARLIQEGQAGDAALLAMATPTPGALGRGGMFTKLTAAARAARSGAATIIANGRHPQALLRIAQGEAVGTLLHPAKEPLAARKQWINSHLQVRGELIVDDGAARVLREAGRSLLPVGVTAVVGYFRRGDVVICRDAAGMEVARGLVNYSAEECRLIKGQASARILDLLGYVDEAELIHRDNMVVN</sequence>
<proteinExistence type="inferred from homology"/>
<keyword evidence="1 8" id="KW-0963">Cytoplasm</keyword>
<dbReference type="HAMAP" id="MF_00456">
    <property type="entry name" value="ProB"/>
    <property type="match status" value="1"/>
</dbReference>
<dbReference type="AlphaFoldDB" id="A0A4Z0FBE8"/>
<dbReference type="InterPro" id="IPR011529">
    <property type="entry name" value="Glu_5kinase"/>
</dbReference>
<dbReference type="InterPro" id="IPR036974">
    <property type="entry name" value="PUA_sf"/>
</dbReference>
<evidence type="ECO:0000256" key="6">
    <source>
        <dbReference type="ARBA" id="ARBA00022777"/>
    </source>
</evidence>
<feature type="binding site" evidence="8">
    <location>
        <position position="143"/>
    </location>
    <ligand>
        <name>substrate</name>
    </ligand>
</feature>
<dbReference type="GO" id="GO:0005829">
    <property type="term" value="C:cytosol"/>
    <property type="evidence" value="ECO:0007669"/>
    <property type="project" value="TreeGrafter"/>
</dbReference>
<dbReference type="EC" id="2.7.2.11" evidence="8"/>
<dbReference type="InterPro" id="IPR001057">
    <property type="entry name" value="Glu/AcGlu_kinase"/>
</dbReference>
<dbReference type="GO" id="GO:0055129">
    <property type="term" value="P:L-proline biosynthetic process"/>
    <property type="evidence" value="ECO:0007669"/>
    <property type="project" value="UniProtKB-UniRule"/>
</dbReference>
<dbReference type="PROSITE" id="PS50890">
    <property type="entry name" value="PUA"/>
    <property type="match status" value="1"/>
</dbReference>
<evidence type="ECO:0000256" key="5">
    <source>
        <dbReference type="ARBA" id="ARBA00022741"/>
    </source>
</evidence>
<comment type="subcellular location">
    <subcellularLocation>
        <location evidence="8">Cytoplasm</location>
    </subcellularLocation>
</comment>
<evidence type="ECO:0000256" key="4">
    <source>
        <dbReference type="ARBA" id="ARBA00022679"/>
    </source>
</evidence>
<reference evidence="10 11" key="1">
    <citation type="journal article" date="2019" name="ISME J.">
        <title>Candidatus Macondimonas diazotrophica, a novel gammaproteobacterial genus dominating crude-oil-contaminated coastal sediments.</title>
        <authorList>
            <person name="Karthikeyan S."/>
            <person name="Konstantinidis K."/>
        </authorList>
    </citation>
    <scope>NUCLEOTIDE SEQUENCE [LARGE SCALE GENOMIC DNA]</scope>
    <source>
        <strain evidence="10 11">KTK01</strain>
    </source>
</reference>
<feature type="binding site" evidence="8">
    <location>
        <position position="155"/>
    </location>
    <ligand>
        <name>substrate</name>
    </ligand>
</feature>
<dbReference type="Pfam" id="PF01472">
    <property type="entry name" value="PUA"/>
    <property type="match status" value="1"/>
</dbReference>
<comment type="caution">
    <text evidence="10">The sequence shown here is derived from an EMBL/GenBank/DDBJ whole genome shotgun (WGS) entry which is preliminary data.</text>
</comment>
<evidence type="ECO:0000256" key="2">
    <source>
        <dbReference type="ARBA" id="ARBA00022605"/>
    </source>
</evidence>
<evidence type="ECO:0000259" key="9">
    <source>
        <dbReference type="SMART" id="SM00359"/>
    </source>
</evidence>
<dbReference type="InterPro" id="IPR001048">
    <property type="entry name" value="Asp/Glu/Uridylate_kinase"/>
</dbReference>
<dbReference type="RefSeq" id="WP_135281103.1">
    <property type="nucleotide sequence ID" value="NZ_SRIO01000004.1"/>
</dbReference>
<dbReference type="InterPro" id="IPR005715">
    <property type="entry name" value="Glu_5kinase/COase_Synthase"/>
</dbReference>
<dbReference type="Gene3D" id="2.30.130.10">
    <property type="entry name" value="PUA domain"/>
    <property type="match status" value="1"/>
</dbReference>
<dbReference type="FunFam" id="3.40.1160.10:FF:000018">
    <property type="entry name" value="Glutamate 5-kinase"/>
    <property type="match status" value="1"/>
</dbReference>
<keyword evidence="2 8" id="KW-0028">Amino-acid biosynthesis</keyword>
<keyword evidence="11" id="KW-1185">Reference proteome</keyword>
<evidence type="ECO:0000256" key="3">
    <source>
        <dbReference type="ARBA" id="ARBA00022650"/>
    </source>
</evidence>
<dbReference type="InterPro" id="IPR002478">
    <property type="entry name" value="PUA"/>
</dbReference>
<keyword evidence="6 8" id="KW-0418">Kinase</keyword>
<dbReference type="OrthoDB" id="9804434at2"/>
<feature type="binding site" evidence="8">
    <location>
        <position position="16"/>
    </location>
    <ligand>
        <name>ATP</name>
        <dbReference type="ChEBI" id="CHEBI:30616"/>
    </ligand>
</feature>
<comment type="caution">
    <text evidence="8">Lacks conserved residue(s) required for the propagation of feature annotation.</text>
</comment>
<comment type="catalytic activity">
    <reaction evidence="8">
        <text>L-glutamate + ATP = L-glutamyl 5-phosphate + ADP</text>
        <dbReference type="Rhea" id="RHEA:14877"/>
        <dbReference type="ChEBI" id="CHEBI:29985"/>
        <dbReference type="ChEBI" id="CHEBI:30616"/>
        <dbReference type="ChEBI" id="CHEBI:58274"/>
        <dbReference type="ChEBI" id="CHEBI:456216"/>
        <dbReference type="EC" id="2.7.2.11"/>
    </reaction>
</comment>
<organism evidence="10 11">
    <name type="scientific">Candidatus Macondimonas diazotrophica</name>
    <dbReference type="NCBI Taxonomy" id="2305248"/>
    <lineage>
        <taxon>Bacteria</taxon>
        <taxon>Pseudomonadati</taxon>
        <taxon>Pseudomonadota</taxon>
        <taxon>Gammaproteobacteria</taxon>
        <taxon>Chromatiales</taxon>
        <taxon>Ectothiorhodospiraceae</taxon>
        <taxon>Candidatus Macondimonas</taxon>
    </lineage>
</organism>
<feature type="binding site" evidence="8">
    <location>
        <position position="56"/>
    </location>
    <ligand>
        <name>substrate</name>
    </ligand>
</feature>
<dbReference type="InterPro" id="IPR015947">
    <property type="entry name" value="PUA-like_sf"/>
</dbReference>
<dbReference type="CDD" id="cd21157">
    <property type="entry name" value="PUA_G5K"/>
    <property type="match status" value="1"/>
</dbReference>
<dbReference type="CDD" id="cd04242">
    <property type="entry name" value="AAK_G5K_ProB"/>
    <property type="match status" value="1"/>
</dbReference>
<dbReference type="Gene3D" id="3.40.1160.10">
    <property type="entry name" value="Acetylglutamate kinase-like"/>
    <property type="match status" value="1"/>
</dbReference>
<dbReference type="NCBIfam" id="TIGR01027">
    <property type="entry name" value="proB"/>
    <property type="match status" value="1"/>
</dbReference>
<evidence type="ECO:0000256" key="7">
    <source>
        <dbReference type="ARBA" id="ARBA00022840"/>
    </source>
</evidence>
<dbReference type="PANTHER" id="PTHR43654">
    <property type="entry name" value="GLUTAMATE 5-KINASE"/>
    <property type="match status" value="1"/>
</dbReference>
<dbReference type="SMART" id="SM00359">
    <property type="entry name" value="PUA"/>
    <property type="match status" value="1"/>
</dbReference>
<dbReference type="SUPFAM" id="SSF88697">
    <property type="entry name" value="PUA domain-like"/>
    <property type="match status" value="1"/>
</dbReference>
<feature type="binding site" evidence="8">
    <location>
        <begin position="175"/>
        <end position="176"/>
    </location>
    <ligand>
        <name>ATP</name>
        <dbReference type="ChEBI" id="CHEBI:30616"/>
    </ligand>
</feature>
<comment type="pathway">
    <text evidence="8">Amino-acid biosynthesis; L-proline biosynthesis; L-glutamate 5-semialdehyde from L-glutamate: step 1/2.</text>
</comment>
<evidence type="ECO:0000313" key="10">
    <source>
        <dbReference type="EMBL" id="TFZ83223.1"/>
    </source>
</evidence>
<dbReference type="EMBL" id="SRIO01000004">
    <property type="protein sequence ID" value="TFZ83223.1"/>
    <property type="molecule type" value="Genomic_DNA"/>
</dbReference>
<dbReference type="Pfam" id="PF00696">
    <property type="entry name" value="AA_kinase"/>
    <property type="match status" value="1"/>
</dbReference>
<dbReference type="SUPFAM" id="SSF53633">
    <property type="entry name" value="Carbamate kinase-like"/>
    <property type="match status" value="1"/>
</dbReference>
<dbReference type="UniPathway" id="UPA00098">
    <property type="reaction ID" value="UER00359"/>
</dbReference>
<evidence type="ECO:0000313" key="11">
    <source>
        <dbReference type="Proteomes" id="UP000297890"/>
    </source>
</evidence>
<evidence type="ECO:0000256" key="1">
    <source>
        <dbReference type="ARBA" id="ARBA00022490"/>
    </source>
</evidence>
<dbReference type="PANTHER" id="PTHR43654:SF1">
    <property type="entry name" value="ISOPENTENYL PHOSPHATE KINASE"/>
    <property type="match status" value="1"/>
</dbReference>
<keyword evidence="7 8" id="KW-0067">ATP-binding</keyword>
<keyword evidence="4 8" id="KW-0808">Transferase</keyword>
<dbReference type="GO" id="GO:0004349">
    <property type="term" value="F:glutamate 5-kinase activity"/>
    <property type="evidence" value="ECO:0007669"/>
    <property type="project" value="UniProtKB-UniRule"/>
</dbReference>
<dbReference type="InterPro" id="IPR019797">
    <property type="entry name" value="Glutamate_5-kinase_CS"/>
</dbReference>
<dbReference type="PROSITE" id="PS00902">
    <property type="entry name" value="GLUTAMATE_5_KINASE"/>
    <property type="match status" value="1"/>
</dbReference>
<dbReference type="Proteomes" id="UP000297890">
    <property type="component" value="Unassembled WGS sequence"/>
</dbReference>
<dbReference type="InterPro" id="IPR036393">
    <property type="entry name" value="AceGlu_kinase-like_sf"/>
</dbReference>
<keyword evidence="5 8" id="KW-0547">Nucleotide-binding</keyword>
<dbReference type="FunFam" id="2.30.130.10:FF:000007">
    <property type="entry name" value="Glutamate 5-kinase"/>
    <property type="match status" value="1"/>
</dbReference>
<keyword evidence="3 8" id="KW-0641">Proline biosynthesis</keyword>
<comment type="similarity">
    <text evidence="8">Belongs to the glutamate 5-kinase family.</text>
</comment>
<gene>
    <name evidence="8" type="primary">proB</name>
    <name evidence="10" type="ORF">E4680_03980</name>
</gene>
<name>A0A4Z0FBE8_9GAMM</name>
<dbReference type="PIRSF" id="PIRSF000729">
    <property type="entry name" value="GK"/>
    <property type="match status" value="1"/>
</dbReference>
<accession>A0A4Z0FBE8</accession>
<protein>
    <recommendedName>
        <fullName evidence="8">Glutamate 5-kinase</fullName>
        <ecNumber evidence="8">2.7.2.11</ecNumber>
    </recommendedName>
    <alternativeName>
        <fullName evidence="8">Gamma-glutamyl kinase</fullName>
        <shortName evidence="8">GK</shortName>
    </alternativeName>
</protein>
<comment type="function">
    <text evidence="8">Catalyzes the transfer of a phosphate group to glutamate to form L-glutamate 5-phosphate.</text>
</comment>